<dbReference type="Gene3D" id="3.40.630.30">
    <property type="match status" value="1"/>
</dbReference>
<keyword evidence="2" id="KW-0012">Acyltransferase</keyword>
<protein>
    <submittedName>
        <fullName evidence="2">GNAT family N-acetyltransferase</fullName>
        <ecNumber evidence="2">2.3.1.-</ecNumber>
    </submittedName>
</protein>
<feature type="domain" description="N-acetyltransferase" evidence="1">
    <location>
        <begin position="119"/>
        <end position="256"/>
    </location>
</feature>
<accession>A0ABT6F838</accession>
<dbReference type="Pfam" id="PF13527">
    <property type="entry name" value="Acetyltransf_9"/>
    <property type="match status" value="1"/>
</dbReference>
<comment type="caution">
    <text evidence="2">The sequence shown here is derived from an EMBL/GenBank/DDBJ whole genome shotgun (WGS) entry which is preliminary data.</text>
</comment>
<dbReference type="EC" id="2.3.1.-" evidence="2"/>
<dbReference type="RefSeq" id="WP_277860093.1">
    <property type="nucleotide sequence ID" value="NZ_JARRAG010000001.1"/>
</dbReference>
<evidence type="ECO:0000259" key="1">
    <source>
        <dbReference type="PROSITE" id="PS51186"/>
    </source>
</evidence>
<dbReference type="SUPFAM" id="SSF55729">
    <property type="entry name" value="Acyl-CoA N-acyltransferases (Nat)"/>
    <property type="match status" value="1"/>
</dbReference>
<sequence length="256" mass="27224">MPTDLDSRTPRIAAYLRANIVEGGGGREGVFTIQHDRDDANIYRNYAVPDDGSEPDDAAVAGLIALFVELNRTPRLEYIPELAPALLSRLEAGGFRIERETPLLSCSPSVLPAPYPIGLEWPAAEDLAGLEEAARIQNEAFGATETTQSDVERLRQMVLRGGAVALIRDAETGAGLGSGVFTPPIASVAEIAAVAVRAAARGRGIGSSLAASLGRRAIEQGVDCPFLMASPEDEKGIYRRAGYTSFGRVLHISIPR</sequence>
<gene>
    <name evidence="2" type="ORF">PZE19_08180</name>
</gene>
<dbReference type="GO" id="GO:0016746">
    <property type="term" value="F:acyltransferase activity"/>
    <property type="evidence" value="ECO:0007669"/>
    <property type="project" value="UniProtKB-KW"/>
</dbReference>
<dbReference type="PROSITE" id="PS51186">
    <property type="entry name" value="GNAT"/>
    <property type="match status" value="1"/>
</dbReference>
<dbReference type="InterPro" id="IPR016181">
    <property type="entry name" value="Acyl_CoA_acyltransferase"/>
</dbReference>
<keyword evidence="3" id="KW-1185">Reference proteome</keyword>
<name>A0ABT6F838_9BACT</name>
<organism evidence="2 3">
    <name type="scientific">Paludisphaera mucosa</name>
    <dbReference type="NCBI Taxonomy" id="3030827"/>
    <lineage>
        <taxon>Bacteria</taxon>
        <taxon>Pseudomonadati</taxon>
        <taxon>Planctomycetota</taxon>
        <taxon>Planctomycetia</taxon>
        <taxon>Isosphaerales</taxon>
        <taxon>Isosphaeraceae</taxon>
        <taxon>Paludisphaera</taxon>
    </lineage>
</organism>
<keyword evidence="2" id="KW-0808">Transferase</keyword>
<dbReference type="EMBL" id="JARRAG010000001">
    <property type="protein sequence ID" value="MDG3003744.1"/>
    <property type="molecule type" value="Genomic_DNA"/>
</dbReference>
<evidence type="ECO:0000313" key="2">
    <source>
        <dbReference type="EMBL" id="MDG3003744.1"/>
    </source>
</evidence>
<proteinExistence type="predicted"/>
<evidence type="ECO:0000313" key="3">
    <source>
        <dbReference type="Proteomes" id="UP001216907"/>
    </source>
</evidence>
<dbReference type="InterPro" id="IPR000182">
    <property type="entry name" value="GNAT_dom"/>
</dbReference>
<dbReference type="Proteomes" id="UP001216907">
    <property type="component" value="Unassembled WGS sequence"/>
</dbReference>
<reference evidence="2 3" key="1">
    <citation type="submission" date="2023-03" db="EMBL/GenBank/DDBJ databases">
        <title>Paludisphaera mucosa sp. nov. a novel planctomycete from northern fen.</title>
        <authorList>
            <person name="Ivanova A."/>
        </authorList>
    </citation>
    <scope>NUCLEOTIDE SEQUENCE [LARGE SCALE GENOMIC DNA]</scope>
    <source>
        <strain evidence="2 3">Pla2</strain>
    </source>
</reference>